<protein>
    <recommendedName>
        <fullName evidence="3">DUF4303 domain-containing protein</fullName>
    </recommendedName>
</protein>
<dbReference type="GeneID" id="82256611"/>
<dbReference type="Proteomes" id="UP000183077">
    <property type="component" value="Unassembled WGS sequence"/>
</dbReference>
<name>A0A1H6TL59_9FLAO</name>
<gene>
    <name evidence="1" type="ORF">SAMN04488018_1051</name>
</gene>
<reference evidence="1 2" key="1">
    <citation type="submission" date="2016-10" db="EMBL/GenBank/DDBJ databases">
        <authorList>
            <person name="de Groot N.N."/>
        </authorList>
    </citation>
    <scope>NUCLEOTIDE SEQUENCE [LARGE SCALE GENOMIC DNA]</scope>
    <source>
        <strain evidence="1 2">DSM 23048</strain>
    </source>
</reference>
<sequence length="288" mass="33302">MNPNNKEIKLTGEETLKIIASLDQFVRSIDRIKTYYSDPSKNKTQEEEHKAISSYICEQKIREELALLHGLLCTKLDLSLGKDGLDDVSRVCQANTYWSSKAQETNQNPIFDTWYDTHLIDLKTAVINEFDYLYHSFKKKKEQVYGLSIILDNDCLTGYTAVSTKQSLKTIHQNYEWVAEEWCYVSDEDDIVYGLSNFIDVLIDFYDTQIVPLFKKGFDYESIKQKNLNLFTKAMKEAKCELVDKYGSEVEAMAFFLTIPGEPKVTYNSALTINNSNTQKLKELLEYL</sequence>
<evidence type="ECO:0000313" key="1">
    <source>
        <dbReference type="EMBL" id="SEI80046.1"/>
    </source>
</evidence>
<evidence type="ECO:0000313" key="2">
    <source>
        <dbReference type="Proteomes" id="UP000183077"/>
    </source>
</evidence>
<accession>A0A1H6TL59</accession>
<dbReference type="EMBL" id="FNYS01000005">
    <property type="protein sequence ID" value="SEI80046.1"/>
    <property type="molecule type" value="Genomic_DNA"/>
</dbReference>
<evidence type="ECO:0008006" key="3">
    <source>
        <dbReference type="Google" id="ProtNLM"/>
    </source>
</evidence>
<organism evidence="1 2">
    <name type="scientific">Myroides marinus</name>
    <dbReference type="NCBI Taxonomy" id="703342"/>
    <lineage>
        <taxon>Bacteria</taxon>
        <taxon>Pseudomonadati</taxon>
        <taxon>Bacteroidota</taxon>
        <taxon>Flavobacteriia</taxon>
        <taxon>Flavobacteriales</taxon>
        <taxon>Flavobacteriaceae</taxon>
        <taxon>Myroides</taxon>
    </lineage>
</organism>
<dbReference type="RefSeq" id="WP_074745312.1">
    <property type="nucleotide sequence ID" value="NZ_FNYS01000005.1"/>
</dbReference>
<proteinExistence type="predicted"/>
<dbReference type="AlphaFoldDB" id="A0A1H6TL59"/>